<dbReference type="CDD" id="cd02440">
    <property type="entry name" value="AdoMet_MTases"/>
    <property type="match status" value="1"/>
</dbReference>
<accession>A0A1H3D4F6</accession>
<keyword evidence="2" id="KW-0830">Ubiquinone</keyword>
<name>A0A1H3D4F6_THIRO</name>
<gene>
    <name evidence="2" type="ORF">SAMN05421783_1424</name>
</gene>
<feature type="domain" description="Methyltransferase type 11" evidence="1">
    <location>
        <begin position="55"/>
        <end position="151"/>
    </location>
</feature>
<dbReference type="GO" id="GO:0032259">
    <property type="term" value="P:methylation"/>
    <property type="evidence" value="ECO:0007669"/>
    <property type="project" value="UniProtKB-KW"/>
</dbReference>
<dbReference type="GO" id="GO:0008757">
    <property type="term" value="F:S-adenosylmethionine-dependent methyltransferase activity"/>
    <property type="evidence" value="ECO:0007669"/>
    <property type="project" value="InterPro"/>
</dbReference>
<dbReference type="EMBL" id="FNNZ01000042">
    <property type="protein sequence ID" value="SDX61180.1"/>
    <property type="molecule type" value="Genomic_DNA"/>
</dbReference>
<dbReference type="InterPro" id="IPR013216">
    <property type="entry name" value="Methyltransf_11"/>
</dbReference>
<dbReference type="STRING" id="1058.SAMN05421783_1424"/>
<dbReference type="Proteomes" id="UP000198816">
    <property type="component" value="Unassembled WGS sequence"/>
</dbReference>
<organism evidence="2 3">
    <name type="scientific">Thiocapsa roseopersicina</name>
    <dbReference type="NCBI Taxonomy" id="1058"/>
    <lineage>
        <taxon>Bacteria</taxon>
        <taxon>Pseudomonadati</taxon>
        <taxon>Pseudomonadota</taxon>
        <taxon>Gammaproteobacteria</taxon>
        <taxon>Chromatiales</taxon>
        <taxon>Chromatiaceae</taxon>
        <taxon>Thiocapsa</taxon>
    </lineage>
</organism>
<protein>
    <submittedName>
        <fullName evidence="2">Ubiquinone/menaquinone biosynthesis C-methylase UbiE</fullName>
    </submittedName>
</protein>
<evidence type="ECO:0000313" key="3">
    <source>
        <dbReference type="Proteomes" id="UP000198816"/>
    </source>
</evidence>
<keyword evidence="2" id="KW-0808">Transferase</keyword>
<keyword evidence="2" id="KW-0489">Methyltransferase</keyword>
<keyword evidence="3" id="KW-1185">Reference proteome</keyword>
<dbReference type="Gene3D" id="3.40.50.150">
    <property type="entry name" value="Vaccinia Virus protein VP39"/>
    <property type="match status" value="1"/>
</dbReference>
<dbReference type="Pfam" id="PF08241">
    <property type="entry name" value="Methyltransf_11"/>
    <property type="match status" value="1"/>
</dbReference>
<proteinExistence type="predicted"/>
<dbReference type="PANTHER" id="PTHR43591:SF78">
    <property type="entry name" value="SLR0407 PROTEIN"/>
    <property type="match status" value="1"/>
</dbReference>
<sequence length="270" mass="29548">MPAEYLAAGFPDVDASTRTADYTRCLELLDSLPYFRAYKARSAVLLDLHAGQTILEIGCGLGDDARRLAERVAPRGRVFGIDRSRRLLAEARARTAAANGLAFMQADARALPFATASVDRCRIDRVLQHIRDPQRAIDEAARVLRPGGRLLAYDNDWGTFALSSRLRATTALVQSRWAHAFTNPWIGRDLPRMLLAAGFHAVHVEPSVSLIRELDLADRVYNVSDTLDRAVRDGALSAAAAEAWRAEQALLGRTGGFLCSLTAYTVVGTK</sequence>
<dbReference type="PANTHER" id="PTHR43591">
    <property type="entry name" value="METHYLTRANSFERASE"/>
    <property type="match status" value="1"/>
</dbReference>
<evidence type="ECO:0000259" key="1">
    <source>
        <dbReference type="Pfam" id="PF08241"/>
    </source>
</evidence>
<evidence type="ECO:0000313" key="2">
    <source>
        <dbReference type="EMBL" id="SDX61180.1"/>
    </source>
</evidence>
<dbReference type="AlphaFoldDB" id="A0A1H3D4F6"/>
<dbReference type="SUPFAM" id="SSF53335">
    <property type="entry name" value="S-adenosyl-L-methionine-dependent methyltransferases"/>
    <property type="match status" value="1"/>
</dbReference>
<dbReference type="InterPro" id="IPR029063">
    <property type="entry name" value="SAM-dependent_MTases_sf"/>
</dbReference>
<dbReference type="RefSeq" id="WP_093038224.1">
    <property type="nucleotide sequence ID" value="NZ_FNNZ01000042.1"/>
</dbReference>
<dbReference type="OrthoDB" id="9772751at2"/>
<reference evidence="3" key="1">
    <citation type="submission" date="2016-10" db="EMBL/GenBank/DDBJ databases">
        <authorList>
            <person name="Varghese N."/>
            <person name="Submissions S."/>
        </authorList>
    </citation>
    <scope>NUCLEOTIDE SEQUENCE [LARGE SCALE GENOMIC DNA]</scope>
    <source>
        <strain evidence="3">DSM 217</strain>
    </source>
</reference>